<reference evidence="7" key="1">
    <citation type="journal article" date="2015" name="Nature">
        <title>Complex archaea that bridge the gap between prokaryotes and eukaryotes.</title>
        <authorList>
            <person name="Spang A."/>
            <person name="Saw J.H."/>
            <person name="Jorgensen S.L."/>
            <person name="Zaremba-Niedzwiedzka K."/>
            <person name="Martijn J."/>
            <person name="Lind A.E."/>
            <person name="van Eijk R."/>
            <person name="Schleper C."/>
            <person name="Guy L."/>
            <person name="Ettema T.J."/>
        </authorList>
    </citation>
    <scope>NUCLEOTIDE SEQUENCE</scope>
</reference>
<evidence type="ECO:0000256" key="4">
    <source>
        <dbReference type="ARBA" id="ARBA00022989"/>
    </source>
</evidence>
<evidence type="ECO:0008006" key="8">
    <source>
        <dbReference type="Google" id="ProtNLM"/>
    </source>
</evidence>
<evidence type="ECO:0000256" key="2">
    <source>
        <dbReference type="ARBA" id="ARBA00022475"/>
    </source>
</evidence>
<protein>
    <recommendedName>
        <fullName evidence="8">Polysaccharide biosynthesis protein C-terminal domain-containing protein</fullName>
    </recommendedName>
</protein>
<comment type="caution">
    <text evidence="7">The sequence shown here is derived from an EMBL/GenBank/DDBJ whole genome shotgun (WGS) entry which is preliminary data.</text>
</comment>
<accession>A0A0F9FDI2</accession>
<dbReference type="InterPro" id="IPR002797">
    <property type="entry name" value="Polysacc_synth"/>
</dbReference>
<keyword evidence="2" id="KW-1003">Cell membrane</keyword>
<feature type="transmembrane region" description="Helical" evidence="6">
    <location>
        <begin position="46"/>
        <end position="69"/>
    </location>
</feature>
<feature type="transmembrane region" description="Helical" evidence="6">
    <location>
        <begin position="116"/>
        <end position="138"/>
    </location>
</feature>
<dbReference type="GO" id="GO:0005886">
    <property type="term" value="C:plasma membrane"/>
    <property type="evidence" value="ECO:0007669"/>
    <property type="project" value="UniProtKB-SubCell"/>
</dbReference>
<keyword evidence="4 6" id="KW-1133">Transmembrane helix</keyword>
<name>A0A0F9FDI2_9ZZZZ</name>
<feature type="transmembrane region" description="Helical" evidence="6">
    <location>
        <begin position="12"/>
        <end position="34"/>
    </location>
</feature>
<dbReference type="EMBL" id="LAZR01021692">
    <property type="protein sequence ID" value="KKL84454.1"/>
    <property type="molecule type" value="Genomic_DNA"/>
</dbReference>
<evidence type="ECO:0000256" key="5">
    <source>
        <dbReference type="ARBA" id="ARBA00023136"/>
    </source>
</evidence>
<proteinExistence type="predicted"/>
<dbReference type="PANTHER" id="PTHR30250:SF11">
    <property type="entry name" value="O-ANTIGEN TRANSPORTER-RELATED"/>
    <property type="match status" value="1"/>
</dbReference>
<keyword evidence="5 6" id="KW-0472">Membrane</keyword>
<dbReference type="PANTHER" id="PTHR30250">
    <property type="entry name" value="PST FAMILY PREDICTED COLANIC ACID TRANSPORTER"/>
    <property type="match status" value="1"/>
</dbReference>
<organism evidence="7">
    <name type="scientific">marine sediment metagenome</name>
    <dbReference type="NCBI Taxonomy" id="412755"/>
    <lineage>
        <taxon>unclassified sequences</taxon>
        <taxon>metagenomes</taxon>
        <taxon>ecological metagenomes</taxon>
    </lineage>
</organism>
<dbReference type="Pfam" id="PF01943">
    <property type="entry name" value="Polysacc_synt"/>
    <property type="match status" value="1"/>
</dbReference>
<feature type="transmembrane region" description="Helical" evidence="6">
    <location>
        <begin position="150"/>
        <end position="172"/>
    </location>
</feature>
<feature type="transmembrane region" description="Helical" evidence="6">
    <location>
        <begin position="211"/>
        <end position="230"/>
    </location>
</feature>
<feature type="transmembrane region" description="Helical" evidence="6">
    <location>
        <begin position="250"/>
        <end position="273"/>
    </location>
</feature>
<comment type="subcellular location">
    <subcellularLocation>
        <location evidence="1">Cell membrane</location>
        <topology evidence="1">Multi-pass membrane protein</topology>
    </subcellularLocation>
</comment>
<gene>
    <name evidence="7" type="ORF">LCGC14_1964570</name>
</gene>
<evidence type="ECO:0000256" key="1">
    <source>
        <dbReference type="ARBA" id="ARBA00004651"/>
    </source>
</evidence>
<feature type="transmembrane region" description="Helical" evidence="6">
    <location>
        <begin position="81"/>
        <end position="104"/>
    </location>
</feature>
<evidence type="ECO:0000256" key="3">
    <source>
        <dbReference type="ARBA" id="ARBA00022692"/>
    </source>
</evidence>
<dbReference type="InterPro" id="IPR050833">
    <property type="entry name" value="Poly_Biosynth_Transport"/>
</dbReference>
<dbReference type="AlphaFoldDB" id="A0A0F9FDI2"/>
<sequence>MDLELFGKNAVIYAIGNITLRASSFLLVPLYTHYLSVEDYGRLETLFVTIWILLIFMGLGMQPSIIRFYKENENTGEISKLLGTTLAVIGIGIFTFSLVFVLAFGSFFREMLQSEMSAILIILVCFVATVECLATYFMAISRAQNNARKFASAAVSIAMLVILLTILFLPLFKQGLPGVLAARALGYTTIGVILLFSVLRHTSVQFSKAKVREVLSFGFPLIFAASGWFILDASDRYFLAHFSGMSEVGIYALGYKLTFILLAVVVMPFELAYGPFVFANMKHPDFKKTMSRLFTYLVLTLV</sequence>
<evidence type="ECO:0000256" key="6">
    <source>
        <dbReference type="SAM" id="Phobius"/>
    </source>
</evidence>
<keyword evidence="3 6" id="KW-0812">Transmembrane</keyword>
<feature type="transmembrane region" description="Helical" evidence="6">
    <location>
        <begin position="178"/>
        <end position="199"/>
    </location>
</feature>
<evidence type="ECO:0000313" key="7">
    <source>
        <dbReference type="EMBL" id="KKL84454.1"/>
    </source>
</evidence>